<dbReference type="OrthoDB" id="50488at2157"/>
<name>M0CN31_9EURY</name>
<dbReference type="InterPro" id="IPR006311">
    <property type="entry name" value="TAT_signal"/>
</dbReference>
<dbReference type="Proteomes" id="UP000011615">
    <property type="component" value="Unassembled WGS sequence"/>
</dbReference>
<dbReference type="Gene3D" id="3.40.50.1980">
    <property type="entry name" value="Nitrogenase molybdenum iron protein domain"/>
    <property type="match status" value="3"/>
</dbReference>
<comment type="caution">
    <text evidence="5">The sequence shown here is derived from an EMBL/GenBank/DDBJ whole genome shotgun (WGS) entry which is preliminary data.</text>
</comment>
<dbReference type="Pfam" id="PF01297">
    <property type="entry name" value="ZnuA"/>
    <property type="match status" value="1"/>
</dbReference>
<dbReference type="PATRIC" id="fig|1230457.4.peg.937"/>
<dbReference type="SUPFAM" id="SSF53807">
    <property type="entry name" value="Helical backbone' metal receptor"/>
    <property type="match status" value="1"/>
</dbReference>
<dbReference type="AlphaFoldDB" id="M0CN31"/>
<gene>
    <name evidence="5" type="ORF">C476_04670</name>
</gene>
<evidence type="ECO:0000313" key="5">
    <source>
        <dbReference type="EMBL" id="ELZ24013.1"/>
    </source>
</evidence>
<evidence type="ECO:0000256" key="3">
    <source>
        <dbReference type="ARBA" id="ARBA00022729"/>
    </source>
</evidence>
<dbReference type="PROSITE" id="PS51318">
    <property type="entry name" value="TAT"/>
    <property type="match status" value="1"/>
</dbReference>
<proteinExistence type="inferred from homology"/>
<dbReference type="GO" id="GO:0046872">
    <property type="term" value="F:metal ion binding"/>
    <property type="evidence" value="ECO:0007669"/>
    <property type="project" value="InterPro"/>
</dbReference>
<dbReference type="eggNOG" id="arCOG01005">
    <property type="taxonomic scope" value="Archaea"/>
</dbReference>
<evidence type="ECO:0000256" key="2">
    <source>
        <dbReference type="ARBA" id="ARBA00022448"/>
    </source>
</evidence>
<dbReference type="STRING" id="1230457.C476_04670"/>
<dbReference type="RefSeq" id="WP_008010355.1">
    <property type="nucleotide sequence ID" value="NZ_AOIT01000021.1"/>
</dbReference>
<evidence type="ECO:0000256" key="4">
    <source>
        <dbReference type="SAM" id="MobiDB-lite"/>
    </source>
</evidence>
<keyword evidence="6" id="KW-1185">Reference proteome</keyword>
<dbReference type="PANTHER" id="PTHR42953:SF3">
    <property type="entry name" value="HIGH-AFFINITY ZINC UPTAKE SYSTEM PROTEIN ZNUA"/>
    <property type="match status" value="1"/>
</dbReference>
<feature type="compositionally biased region" description="Basic and acidic residues" evidence="4">
    <location>
        <begin position="129"/>
        <end position="191"/>
    </location>
</feature>
<evidence type="ECO:0000256" key="1">
    <source>
        <dbReference type="ARBA" id="ARBA00011028"/>
    </source>
</evidence>
<dbReference type="InterPro" id="IPR006127">
    <property type="entry name" value="ZnuA-like"/>
</dbReference>
<dbReference type="GO" id="GO:0030001">
    <property type="term" value="P:metal ion transport"/>
    <property type="evidence" value="ECO:0007669"/>
    <property type="project" value="InterPro"/>
</dbReference>
<evidence type="ECO:0000313" key="6">
    <source>
        <dbReference type="Proteomes" id="UP000011615"/>
    </source>
</evidence>
<dbReference type="PANTHER" id="PTHR42953">
    <property type="entry name" value="HIGH-AFFINITY ZINC UPTAKE SYSTEM PROTEIN ZNUA-RELATED"/>
    <property type="match status" value="1"/>
</dbReference>
<accession>M0CN31</accession>
<keyword evidence="3" id="KW-0732">Signal</keyword>
<sequence length="371" mass="40411">MKLTRRTLLQTAAGTAAASTVAGCLDDISAADANLDAGYAAFFTLWDWAEQVSGDAIDFENPVGTGQAGHGWSPSGDLTRDIADAGVFVYFDTPAFSWAQDVAATLEADYDTVAVIDGLEGLDDQLLGWDHETDSHDNESEDNHSTETHDGHDHESEDNHSTETHDGHDHESEGDHNTETHDGHDHGEASIDPHVWLDPVLATEIVETIASGLADADPDNAETYEENAASYTTDLESIDQQLTELLETANQRVAVFAGHDSFTYLQDRYGFDIHTPVGVSPQEEPSANDISETIELVDSEGIETILYDPFEDPDGAYPLVETILAESDATDAMPITHLSGTLTTWQDEGWGYLEQMEEINIPAFREVLDTQ</sequence>
<keyword evidence="2" id="KW-0813">Transport</keyword>
<comment type="similarity">
    <text evidence="1">Belongs to the bacterial solute-binding protein 9 family.</text>
</comment>
<dbReference type="EMBL" id="AOIT01000021">
    <property type="protein sequence ID" value="ELZ24013.1"/>
    <property type="molecule type" value="Genomic_DNA"/>
</dbReference>
<feature type="region of interest" description="Disordered" evidence="4">
    <location>
        <begin position="128"/>
        <end position="191"/>
    </location>
</feature>
<reference evidence="5 6" key="1">
    <citation type="journal article" date="2014" name="PLoS Genet.">
        <title>Phylogenetically driven sequencing of extremely halophilic archaea reveals strategies for static and dynamic osmo-response.</title>
        <authorList>
            <person name="Becker E.A."/>
            <person name="Seitzer P.M."/>
            <person name="Tritt A."/>
            <person name="Larsen D."/>
            <person name="Krusor M."/>
            <person name="Yao A.I."/>
            <person name="Wu D."/>
            <person name="Madern D."/>
            <person name="Eisen J.A."/>
            <person name="Darling A.E."/>
            <person name="Facciotti M.T."/>
        </authorList>
    </citation>
    <scope>NUCLEOTIDE SEQUENCE [LARGE SCALE GENOMIC DNA]</scope>
    <source>
        <strain evidence="5 6">JCM 13563</strain>
    </source>
</reference>
<dbReference type="PROSITE" id="PS51257">
    <property type="entry name" value="PROKAR_LIPOPROTEIN"/>
    <property type="match status" value="1"/>
</dbReference>
<organism evidence="5 6">
    <name type="scientific">Natrinema limicola JCM 13563</name>
    <dbReference type="NCBI Taxonomy" id="1230457"/>
    <lineage>
        <taxon>Archaea</taxon>
        <taxon>Methanobacteriati</taxon>
        <taxon>Methanobacteriota</taxon>
        <taxon>Stenosarchaea group</taxon>
        <taxon>Halobacteria</taxon>
        <taxon>Halobacteriales</taxon>
        <taxon>Natrialbaceae</taxon>
        <taxon>Natrinema</taxon>
    </lineage>
</organism>
<dbReference type="InterPro" id="IPR050492">
    <property type="entry name" value="Bact_metal-bind_prot9"/>
</dbReference>
<protein>
    <submittedName>
        <fullName evidence="5">Periplasmic solute binding protein</fullName>
    </submittedName>
</protein>